<comment type="caution">
    <text evidence="1">The sequence shown here is derived from an EMBL/GenBank/DDBJ whole genome shotgun (WGS) entry which is preliminary data.</text>
</comment>
<proteinExistence type="predicted"/>
<keyword evidence="2" id="KW-1185">Reference proteome</keyword>
<reference evidence="2" key="1">
    <citation type="journal article" date="2019" name="Int. J. Syst. Evol. Microbiol.">
        <title>The Global Catalogue of Microorganisms (GCM) 10K type strain sequencing project: providing services to taxonomists for standard genome sequencing and annotation.</title>
        <authorList>
            <consortium name="The Broad Institute Genomics Platform"/>
            <consortium name="The Broad Institute Genome Sequencing Center for Infectious Disease"/>
            <person name="Wu L."/>
            <person name="Ma J."/>
        </authorList>
    </citation>
    <scope>NUCLEOTIDE SEQUENCE [LARGE SCALE GENOMIC DNA]</scope>
    <source>
        <strain evidence="2">JCM 13378</strain>
    </source>
</reference>
<dbReference type="InterPro" id="IPR016035">
    <property type="entry name" value="Acyl_Trfase/lysoPLipase"/>
</dbReference>
<dbReference type="Proteomes" id="UP001501757">
    <property type="component" value="Unassembled WGS sequence"/>
</dbReference>
<sequence>MSVLQLYAGPSALSRIQEEGLHSELFDYMLGASGGPKWFVLAGLDRVIFPELFKQRRRPLHAIGSSAGAFRFACFAQNDSLSALNRLAERYSQTVYSAKPDALEISDKGRQLLDYVLGETGVDEILKNPVIKAHFIVARCRHLLASEGRMAQMTGLLASAGANFIRRNWLAGFYQRFSFGAVDAGLHIADPWGMSCQHIALSAENLHSALMASGSIPLVLEGVKDIPGAPPGMYRDGGIIDYHFDLQFGPTKGLVLYPHFNARPVPGWFDKSLKSRRPAAASYDKVLMLVPSAEFVAALPFAKIPDRKDFESMPAPQRIAYWQKVLLESDRLGDAFMQLIDKRDIAHLVKPIDFCHT</sequence>
<organism evidence="1 2">
    <name type="scientific">Bowmanella denitrificans</name>
    <dbReference type="NCBI Taxonomy" id="366582"/>
    <lineage>
        <taxon>Bacteria</taxon>
        <taxon>Pseudomonadati</taxon>
        <taxon>Pseudomonadota</taxon>
        <taxon>Gammaproteobacteria</taxon>
        <taxon>Alteromonadales</taxon>
        <taxon>Alteromonadaceae</taxon>
        <taxon>Bowmanella</taxon>
    </lineage>
</organism>
<gene>
    <name evidence="1" type="ORF">GCM10009092_25300</name>
</gene>
<evidence type="ECO:0000313" key="2">
    <source>
        <dbReference type="Proteomes" id="UP001501757"/>
    </source>
</evidence>
<evidence type="ECO:0008006" key="3">
    <source>
        <dbReference type="Google" id="ProtNLM"/>
    </source>
</evidence>
<protein>
    <recommendedName>
        <fullName evidence="3">Patatin-like phospholipase family protein</fullName>
    </recommendedName>
</protein>
<accession>A0ABP3H6B5</accession>
<name>A0ABP3H6B5_9ALTE</name>
<dbReference type="EMBL" id="BAAAEI010000014">
    <property type="protein sequence ID" value="GAA0360031.1"/>
    <property type="molecule type" value="Genomic_DNA"/>
</dbReference>
<dbReference type="SUPFAM" id="SSF52151">
    <property type="entry name" value="FabD/lysophospholipase-like"/>
    <property type="match status" value="1"/>
</dbReference>
<evidence type="ECO:0000313" key="1">
    <source>
        <dbReference type="EMBL" id="GAA0360031.1"/>
    </source>
</evidence>
<dbReference type="RefSeq" id="WP_343845326.1">
    <property type="nucleotide sequence ID" value="NZ_BAAAEI010000014.1"/>
</dbReference>